<organism evidence="2 3">
    <name type="scientific">Tubulinosema ratisbonensis</name>
    <dbReference type="NCBI Taxonomy" id="291195"/>
    <lineage>
        <taxon>Eukaryota</taxon>
        <taxon>Fungi</taxon>
        <taxon>Fungi incertae sedis</taxon>
        <taxon>Microsporidia</taxon>
        <taxon>Tubulinosematoidea</taxon>
        <taxon>Tubulinosematidae</taxon>
        <taxon>Tubulinosema</taxon>
    </lineage>
</organism>
<feature type="signal peptide" evidence="1">
    <location>
        <begin position="1"/>
        <end position="23"/>
    </location>
</feature>
<keyword evidence="1" id="KW-0732">Signal</keyword>
<gene>
    <name evidence="2" type="ORF">TUBRATIS_14220</name>
</gene>
<evidence type="ECO:0000256" key="1">
    <source>
        <dbReference type="SAM" id="SignalP"/>
    </source>
</evidence>
<evidence type="ECO:0000313" key="3">
    <source>
        <dbReference type="Proteomes" id="UP000282876"/>
    </source>
</evidence>
<name>A0A437ALW6_9MICR</name>
<comment type="caution">
    <text evidence="2">The sequence shown here is derived from an EMBL/GenBank/DDBJ whole genome shotgun (WGS) entry which is preliminary data.</text>
</comment>
<reference evidence="2 3" key="1">
    <citation type="submission" date="2018-10" db="EMBL/GenBank/DDBJ databases">
        <title>Draft genome sequence of the microsporidian Tubulinosema ratisbonensis.</title>
        <authorList>
            <person name="Polonais V."/>
            <person name="Peyretaillade E."/>
            <person name="Niehus S."/>
            <person name="Wawrzyniak I."/>
            <person name="Franchet A."/>
            <person name="Gaspin C."/>
            <person name="Reichstadt M."/>
            <person name="Belser C."/>
            <person name="Labadie K."/>
            <person name="Delbac F."/>
            <person name="Ferrandon D."/>
        </authorList>
    </citation>
    <scope>NUCLEOTIDE SEQUENCE [LARGE SCALE GENOMIC DNA]</scope>
    <source>
        <strain evidence="2 3">Franzen</strain>
    </source>
</reference>
<dbReference type="AlphaFoldDB" id="A0A437ALW6"/>
<dbReference type="EMBL" id="RCSS01000315">
    <property type="protein sequence ID" value="RVD92088.1"/>
    <property type="molecule type" value="Genomic_DNA"/>
</dbReference>
<protein>
    <submittedName>
        <fullName evidence="2">Uncharacterized protein</fullName>
    </submittedName>
</protein>
<dbReference type="VEuPathDB" id="MicrosporidiaDB:TUBRATIS_14220"/>
<sequence length="459" mass="55575">MLKPIQNIKILIFFICLIQIITSEIDSLDQYDYVYTIQKFKSTPKSLESFKNFVENYEVIQLKDKENVYKSFIYIQGILENIERFKNPNPLTYNRTKIILEDAWSSTLKDYLFDIKEVFTYFDPKSKHRNYVWSYMSSKNEIFAMIREYFLDFSFNYLCMDEIFHPKDLDLETILEILSTNFKSWFTQENLNSKKIYESRDTRFLRYITENEDNIISFPRLEIILKFYWKCLVEDPGYEIIKILFPEILVLINLSIARNRFNLAKRIHILLGMIALRIQNNLQEIQKEIFILKESSDPTITKSNFLNHFIFKTRFYASIMIFSMNIEGNIYKYYIFLAFLSYIRLFYPRIFQILPYDEVFCANISLEESIRVYNNYFYDIYLIFDESIKKIKIEKLKLNISFININDDRQSHFKIDLSDGDLFFDKDGVINFKSINDFKKMLHENTFFALLRYFHNRNE</sequence>
<evidence type="ECO:0000313" key="2">
    <source>
        <dbReference type="EMBL" id="RVD92088.1"/>
    </source>
</evidence>
<dbReference type="Proteomes" id="UP000282876">
    <property type="component" value="Unassembled WGS sequence"/>
</dbReference>
<proteinExistence type="predicted"/>
<keyword evidence="3" id="KW-1185">Reference proteome</keyword>
<accession>A0A437ALW6</accession>
<feature type="chain" id="PRO_5019246686" evidence="1">
    <location>
        <begin position="24"/>
        <end position="459"/>
    </location>
</feature>